<keyword evidence="3" id="KW-1185">Reference proteome</keyword>
<evidence type="ECO:0000256" key="1">
    <source>
        <dbReference type="SAM" id="MobiDB-lite"/>
    </source>
</evidence>
<dbReference type="AlphaFoldDB" id="A0A2R4VPL0"/>
<feature type="region of interest" description="Disordered" evidence="1">
    <location>
        <begin position="1"/>
        <end position="87"/>
    </location>
</feature>
<sequence length="87" mass="9115">MTDTPQTRIPSEGMPRPNNPVSGKPISGKPGSDTHDRTPAGERSPREDMTKTPGDGTLQDATPAGLSSKELRERAEDTDGSTQPGTG</sequence>
<reference evidence="2 3" key="1">
    <citation type="journal article" date="2013" name="Int. J. Syst. Evol. Microbiol.">
        <title>Azospirillum humicireducens sp. nov., a nitrogen-fixing bacterium isolated from a microbial fuel cell.</title>
        <authorList>
            <person name="Zhou S."/>
            <person name="Han L."/>
            <person name="Wang Y."/>
            <person name="Yang G."/>
            <person name="Zhuang L."/>
            <person name="Hu P."/>
        </authorList>
    </citation>
    <scope>NUCLEOTIDE SEQUENCE [LARGE SCALE GENOMIC DNA]</scope>
    <source>
        <strain evidence="2 3">SgZ-5</strain>
    </source>
</reference>
<evidence type="ECO:0000313" key="3">
    <source>
        <dbReference type="Proteomes" id="UP000077405"/>
    </source>
</evidence>
<accession>A0A2R4VPL0</accession>
<dbReference type="Proteomes" id="UP000077405">
    <property type="component" value="Chromosome"/>
</dbReference>
<organism evidence="2 3">
    <name type="scientific">Azospirillum humicireducens</name>
    <dbReference type="NCBI Taxonomy" id="1226968"/>
    <lineage>
        <taxon>Bacteria</taxon>
        <taxon>Pseudomonadati</taxon>
        <taxon>Pseudomonadota</taxon>
        <taxon>Alphaproteobacteria</taxon>
        <taxon>Rhodospirillales</taxon>
        <taxon>Azospirillaceae</taxon>
        <taxon>Azospirillum</taxon>
    </lineage>
</organism>
<dbReference type="EMBL" id="CP015285">
    <property type="protein sequence ID" value="AWB06374.1"/>
    <property type="molecule type" value="Genomic_DNA"/>
</dbReference>
<protein>
    <submittedName>
        <fullName evidence="2">Uncharacterized protein</fullName>
    </submittedName>
</protein>
<name>A0A2R4VPL0_9PROT</name>
<evidence type="ECO:0000313" key="2">
    <source>
        <dbReference type="EMBL" id="AWB06374.1"/>
    </source>
</evidence>
<feature type="compositionally biased region" description="Basic and acidic residues" evidence="1">
    <location>
        <begin position="32"/>
        <end position="50"/>
    </location>
</feature>
<dbReference type="KEGG" id="ahu:A6A40_14795"/>
<proteinExistence type="predicted"/>
<dbReference type="OrthoDB" id="7280162at2"/>
<gene>
    <name evidence="2" type="ORF">A6A40_14795</name>
</gene>